<dbReference type="Pfam" id="PF00072">
    <property type="entry name" value="Response_reg"/>
    <property type="match status" value="1"/>
</dbReference>
<dbReference type="eggNOG" id="COG0784">
    <property type="taxonomic scope" value="Bacteria"/>
</dbReference>
<keyword evidence="4" id="KW-1185">Reference proteome</keyword>
<evidence type="ECO:0000313" key="3">
    <source>
        <dbReference type="EMBL" id="EGF90896.1"/>
    </source>
</evidence>
<dbReference type="STRING" id="715226.ABI_23080"/>
<feature type="domain" description="Response regulatory" evidence="2">
    <location>
        <begin position="13"/>
        <end position="137"/>
    </location>
</feature>
<dbReference type="RefSeq" id="WP_006273078.1">
    <property type="nucleotide sequence ID" value="NZ_GL883078.1"/>
</dbReference>
<dbReference type="InterPro" id="IPR052893">
    <property type="entry name" value="TCS_response_regulator"/>
</dbReference>
<dbReference type="HOGENOM" id="CLU_000445_69_17_5"/>
<dbReference type="PANTHER" id="PTHR44520">
    <property type="entry name" value="RESPONSE REGULATOR RCP1-RELATED"/>
    <property type="match status" value="1"/>
</dbReference>
<feature type="modified residue" description="4-aspartylphosphate" evidence="1">
    <location>
        <position position="70"/>
    </location>
</feature>
<proteinExistence type="predicted"/>
<dbReference type="Proteomes" id="UP000006512">
    <property type="component" value="Unassembled WGS sequence"/>
</dbReference>
<dbReference type="CDD" id="cd17557">
    <property type="entry name" value="REC_Rcp-like"/>
    <property type="match status" value="1"/>
</dbReference>
<evidence type="ECO:0000256" key="1">
    <source>
        <dbReference type="PROSITE-ProRule" id="PRU00169"/>
    </source>
</evidence>
<dbReference type="InterPro" id="IPR011006">
    <property type="entry name" value="CheY-like_superfamily"/>
</dbReference>
<protein>
    <submittedName>
        <fullName evidence="3">Response regulator</fullName>
    </submittedName>
</protein>
<dbReference type="PANTHER" id="PTHR44520:SF2">
    <property type="entry name" value="RESPONSE REGULATOR RCP1"/>
    <property type="match status" value="1"/>
</dbReference>
<evidence type="ECO:0000313" key="4">
    <source>
        <dbReference type="Proteomes" id="UP000006512"/>
    </source>
</evidence>
<dbReference type="InterPro" id="IPR001789">
    <property type="entry name" value="Sig_transdc_resp-reg_receiver"/>
</dbReference>
<dbReference type="Gene3D" id="3.40.50.2300">
    <property type="match status" value="1"/>
</dbReference>
<dbReference type="AlphaFoldDB" id="F4QNI8"/>
<dbReference type="OrthoDB" id="9793549at2"/>
<keyword evidence="1" id="KW-0597">Phosphoprotein</keyword>
<gene>
    <name evidence="3" type="ORF">ABI_23080</name>
</gene>
<dbReference type="SMART" id="SM00448">
    <property type="entry name" value="REC"/>
    <property type="match status" value="1"/>
</dbReference>
<dbReference type="SUPFAM" id="SSF52172">
    <property type="entry name" value="CheY-like"/>
    <property type="match status" value="1"/>
</dbReference>
<dbReference type="GO" id="GO:0000160">
    <property type="term" value="P:phosphorelay signal transduction system"/>
    <property type="evidence" value="ECO:0007669"/>
    <property type="project" value="InterPro"/>
</dbReference>
<dbReference type="PROSITE" id="PS50110">
    <property type="entry name" value="RESPONSE_REGULATORY"/>
    <property type="match status" value="1"/>
</dbReference>
<reference evidence="4" key="1">
    <citation type="submission" date="2011-03" db="EMBL/GenBank/DDBJ databases">
        <title>Draft genome sequence of Brevundimonas diminuta.</title>
        <authorList>
            <person name="Brown P.J.B."/>
            <person name="Buechlein A."/>
            <person name="Hemmerich C."/>
            <person name="Brun Y.V."/>
        </authorList>
    </citation>
    <scope>NUCLEOTIDE SEQUENCE [LARGE SCALE GENOMIC DNA]</scope>
    <source>
        <strain evidence="4">C19</strain>
    </source>
</reference>
<dbReference type="EMBL" id="GL883078">
    <property type="protein sequence ID" value="EGF90896.1"/>
    <property type="molecule type" value="Genomic_DNA"/>
</dbReference>
<name>F4QNI8_9CAUL</name>
<evidence type="ECO:0000259" key="2">
    <source>
        <dbReference type="PROSITE" id="PS50110"/>
    </source>
</evidence>
<organism evidence="3 4">
    <name type="scientific">Asticcacaulis biprosthecium C19</name>
    <dbReference type="NCBI Taxonomy" id="715226"/>
    <lineage>
        <taxon>Bacteria</taxon>
        <taxon>Pseudomonadati</taxon>
        <taxon>Pseudomonadota</taxon>
        <taxon>Alphaproteobacteria</taxon>
        <taxon>Caulobacterales</taxon>
        <taxon>Caulobacteraceae</taxon>
        <taxon>Asticcacaulis</taxon>
    </lineage>
</organism>
<sequence>MSNLLIREGRAAEILLVEDNRGDVLLASRAFKEAQIENNLTVASTAEEALAILRASLEEGVRLPDIILLDLNLPKMSGNDLLGIVKGDEALRHIPVIIMSSSVAEIDVSRSYDRHANAYIAKPVDLEKFRQVISSIEQFFFMLAILPAEKS</sequence>
<accession>F4QNI8</accession>